<dbReference type="PANTHER" id="PTHR19959">
    <property type="entry name" value="KINESIN LIGHT CHAIN"/>
    <property type="match status" value="1"/>
</dbReference>
<dbReference type="AlphaFoldDB" id="A0A067PAG3"/>
<organism evidence="3 4">
    <name type="scientific">Jaapia argillacea MUCL 33604</name>
    <dbReference type="NCBI Taxonomy" id="933084"/>
    <lineage>
        <taxon>Eukaryota</taxon>
        <taxon>Fungi</taxon>
        <taxon>Dikarya</taxon>
        <taxon>Basidiomycota</taxon>
        <taxon>Agaricomycotina</taxon>
        <taxon>Agaricomycetes</taxon>
        <taxon>Agaricomycetidae</taxon>
        <taxon>Jaapiales</taxon>
        <taxon>Jaapiaceae</taxon>
        <taxon>Jaapia</taxon>
    </lineage>
</organism>
<dbReference type="InterPro" id="IPR011990">
    <property type="entry name" value="TPR-like_helical_dom_sf"/>
</dbReference>
<reference evidence="4" key="1">
    <citation type="journal article" date="2014" name="Proc. Natl. Acad. Sci. U.S.A.">
        <title>Extensive sampling of basidiomycete genomes demonstrates inadequacy of the white-rot/brown-rot paradigm for wood decay fungi.</title>
        <authorList>
            <person name="Riley R."/>
            <person name="Salamov A.A."/>
            <person name="Brown D.W."/>
            <person name="Nagy L.G."/>
            <person name="Floudas D."/>
            <person name="Held B.W."/>
            <person name="Levasseur A."/>
            <person name="Lombard V."/>
            <person name="Morin E."/>
            <person name="Otillar R."/>
            <person name="Lindquist E.A."/>
            <person name="Sun H."/>
            <person name="LaButti K.M."/>
            <person name="Schmutz J."/>
            <person name="Jabbour D."/>
            <person name="Luo H."/>
            <person name="Baker S.E."/>
            <person name="Pisabarro A.G."/>
            <person name="Walton J.D."/>
            <person name="Blanchette R.A."/>
            <person name="Henrissat B."/>
            <person name="Martin F."/>
            <person name="Cullen D."/>
            <person name="Hibbett D.S."/>
            <person name="Grigoriev I.V."/>
        </authorList>
    </citation>
    <scope>NUCLEOTIDE SEQUENCE [LARGE SCALE GENOMIC DNA]</scope>
    <source>
        <strain evidence="4">MUCL 33604</strain>
    </source>
</reference>
<dbReference type="Pfam" id="PF12770">
    <property type="entry name" value="CHAT"/>
    <property type="match status" value="1"/>
</dbReference>
<dbReference type="Gene3D" id="1.25.40.10">
    <property type="entry name" value="Tetratricopeptide repeat domain"/>
    <property type="match status" value="2"/>
</dbReference>
<sequence>MDNNQFSHLDLEKRWGFFQFVDRTSSWLDGQWSTYILSQDQSACEQLNAKGTEVTLTFSKLLPEQNRDDNISIFSIHFVDIYLLAEQGGNYLDEYEDKKSSVDLAKSLALLSHAVTMIPDNDIRRPMISSHYAIALSKGFDKWGNMIDLDNAIIQYSKAISQVSGNDDDLPIFLNNQGIALQTRFEKNRDKDDIDNAISNKSEAVRLTLDDHPSRAARLSDLGEAYRRRFESFSNKNDLLAAIKFTLSAKSLTSHDDLRQLNNLGALFEYKFQRLGNLEDLDLAINYLREALSLGNDQDKYQPSRYNNLGAALQTRFGRTGNIVDLDSAISYLMSAIKLTGDSDPDKPSWLSNLSVALQRRYGCQGHLADLDAAIAHEMLALTVELISDGHLNKAVYLANLGDALYRRFEKSGELADIEDCIKYKLDVLSLTSDEHSDKPRQLNNLGRSYQSKFEKFRDFNDLDSAVSYHCLAVDLSTDRHPNKPQYLGNLALALYGRYKETKVNDDAIVSMAHLSHAIILTPASHPYLSRLQFNLGEIFSSRFDILQSEIDIKAAIDHFSTAAMSAASPPTILFQAAVKWMDLAHQFPSITRNQELLRACATALGLLPRLAWIGQDLHHRLDQLVDIPTVASDAAACAIEQKNFELAIEWLEQGRSVVWRQMLQIRSPFNELRKEYPKLALELEDLSHQLEQGSLQSSENQSLSLNLRDLETVAQEYRANAERWEKLLNHIHTLPGFKMFLQPKTFADLRLAACIGPIIILNASQYHCDCLIISPLSKAAQHIPLEITYSKLQEFHQKLSCYEGGRSSEDTSERRFRPGQVKEWNPLKTCLSELWVHIGIPVIDKLGLKDSDSLSHIWWCPTSAFASLPIHAAGDYTKVDDNITKYAISSYTTHLEILANNLAKKNSVAPFKLLAISQSNTPKMRSLPNTIKELEVIQKLIPPPIGVYLEGVEGTVEKSLLNLADACWCHFACHGIQDLASPLESAFQLQDGPLKLAMIIQKSLPYAELAFLSACETAMGNNRLADEATHLAAGLQFAGFKSVIATLWSIHDVDGPIVAEAVYKYLLGGGKRPDASKSAEALHYAVLALQEQGKSLERWVPFIHIGC</sequence>
<dbReference type="SUPFAM" id="SSF81901">
    <property type="entry name" value="HCP-like"/>
    <property type="match status" value="1"/>
</dbReference>
<dbReference type="PANTHER" id="PTHR19959:SF119">
    <property type="entry name" value="FUNGAL LIPASE-LIKE DOMAIN-CONTAINING PROTEIN"/>
    <property type="match status" value="1"/>
</dbReference>
<proteinExistence type="predicted"/>
<name>A0A067PAG3_9AGAM</name>
<protein>
    <recommendedName>
        <fullName evidence="2">CHAT domain-containing protein</fullName>
    </recommendedName>
</protein>
<dbReference type="InterPro" id="IPR024983">
    <property type="entry name" value="CHAT_dom"/>
</dbReference>
<evidence type="ECO:0000259" key="2">
    <source>
        <dbReference type="Pfam" id="PF12770"/>
    </source>
</evidence>
<gene>
    <name evidence="3" type="ORF">JAAARDRAFT_139813</name>
</gene>
<dbReference type="STRING" id="933084.A0A067PAG3"/>
<evidence type="ECO:0000256" key="1">
    <source>
        <dbReference type="SAM" id="Coils"/>
    </source>
</evidence>
<dbReference type="HOGENOM" id="CLU_001305_0_1_1"/>
<evidence type="ECO:0000313" key="3">
    <source>
        <dbReference type="EMBL" id="KDQ51774.1"/>
    </source>
</evidence>
<accession>A0A067PAG3</accession>
<feature type="domain" description="CHAT" evidence="2">
    <location>
        <begin position="831"/>
        <end position="1107"/>
    </location>
</feature>
<feature type="coiled-coil region" evidence="1">
    <location>
        <begin position="670"/>
        <end position="728"/>
    </location>
</feature>
<dbReference type="OrthoDB" id="9991317at2759"/>
<keyword evidence="4" id="KW-1185">Reference proteome</keyword>
<evidence type="ECO:0000313" key="4">
    <source>
        <dbReference type="Proteomes" id="UP000027265"/>
    </source>
</evidence>
<dbReference type="Proteomes" id="UP000027265">
    <property type="component" value="Unassembled WGS sequence"/>
</dbReference>
<keyword evidence="1" id="KW-0175">Coiled coil</keyword>
<dbReference type="EMBL" id="KL197745">
    <property type="protein sequence ID" value="KDQ51774.1"/>
    <property type="molecule type" value="Genomic_DNA"/>
</dbReference>
<dbReference type="InParanoid" id="A0A067PAG3"/>